<dbReference type="Proteomes" id="UP001218218">
    <property type="component" value="Unassembled WGS sequence"/>
</dbReference>
<organism evidence="2 3">
    <name type="scientific">Mycena albidolilacea</name>
    <dbReference type="NCBI Taxonomy" id="1033008"/>
    <lineage>
        <taxon>Eukaryota</taxon>
        <taxon>Fungi</taxon>
        <taxon>Dikarya</taxon>
        <taxon>Basidiomycota</taxon>
        <taxon>Agaricomycotina</taxon>
        <taxon>Agaricomycetes</taxon>
        <taxon>Agaricomycetidae</taxon>
        <taxon>Agaricales</taxon>
        <taxon>Marasmiineae</taxon>
        <taxon>Mycenaceae</taxon>
        <taxon>Mycena</taxon>
    </lineage>
</organism>
<accession>A0AAD7EXP5</accession>
<dbReference type="CDD" id="cd09917">
    <property type="entry name" value="F-box_SF"/>
    <property type="match status" value="1"/>
</dbReference>
<dbReference type="Pfam" id="PF00646">
    <property type="entry name" value="F-box"/>
    <property type="match status" value="1"/>
</dbReference>
<evidence type="ECO:0000313" key="2">
    <source>
        <dbReference type="EMBL" id="KAJ7357998.1"/>
    </source>
</evidence>
<comment type="caution">
    <text evidence="2">The sequence shown here is derived from an EMBL/GenBank/DDBJ whole genome shotgun (WGS) entry which is preliminary data.</text>
</comment>
<name>A0AAD7EXP5_9AGAR</name>
<feature type="domain" description="F-box" evidence="1">
    <location>
        <begin position="23"/>
        <end position="55"/>
    </location>
</feature>
<dbReference type="SUPFAM" id="SSF81383">
    <property type="entry name" value="F-box domain"/>
    <property type="match status" value="1"/>
</dbReference>
<gene>
    <name evidence="2" type="ORF">DFH08DRAFT_847675</name>
</gene>
<keyword evidence="3" id="KW-1185">Reference proteome</keyword>
<evidence type="ECO:0000313" key="3">
    <source>
        <dbReference type="Proteomes" id="UP001218218"/>
    </source>
</evidence>
<dbReference type="AlphaFoldDB" id="A0AAD7EXP5"/>
<reference evidence="2" key="1">
    <citation type="submission" date="2023-03" db="EMBL/GenBank/DDBJ databases">
        <title>Massive genome expansion in bonnet fungi (Mycena s.s.) driven by repeated elements and novel gene families across ecological guilds.</title>
        <authorList>
            <consortium name="Lawrence Berkeley National Laboratory"/>
            <person name="Harder C.B."/>
            <person name="Miyauchi S."/>
            <person name="Viragh M."/>
            <person name="Kuo A."/>
            <person name="Thoen E."/>
            <person name="Andreopoulos B."/>
            <person name="Lu D."/>
            <person name="Skrede I."/>
            <person name="Drula E."/>
            <person name="Henrissat B."/>
            <person name="Morin E."/>
            <person name="Kohler A."/>
            <person name="Barry K."/>
            <person name="LaButti K."/>
            <person name="Morin E."/>
            <person name="Salamov A."/>
            <person name="Lipzen A."/>
            <person name="Mereny Z."/>
            <person name="Hegedus B."/>
            <person name="Baldrian P."/>
            <person name="Stursova M."/>
            <person name="Weitz H."/>
            <person name="Taylor A."/>
            <person name="Grigoriev I.V."/>
            <person name="Nagy L.G."/>
            <person name="Martin F."/>
            <person name="Kauserud H."/>
        </authorList>
    </citation>
    <scope>NUCLEOTIDE SEQUENCE</scope>
    <source>
        <strain evidence="2">CBHHK002</strain>
    </source>
</reference>
<dbReference type="EMBL" id="JARIHO010000007">
    <property type="protein sequence ID" value="KAJ7357998.1"/>
    <property type="molecule type" value="Genomic_DNA"/>
</dbReference>
<dbReference type="InterPro" id="IPR001810">
    <property type="entry name" value="F-box_dom"/>
</dbReference>
<protein>
    <recommendedName>
        <fullName evidence="1">F-box domain-containing protein</fullName>
    </recommendedName>
</protein>
<dbReference type="InterPro" id="IPR036047">
    <property type="entry name" value="F-box-like_dom_sf"/>
</dbReference>
<evidence type="ECO:0000259" key="1">
    <source>
        <dbReference type="Pfam" id="PF00646"/>
    </source>
</evidence>
<proteinExistence type="predicted"/>
<sequence length="414" mass="47345">MSSLFGCYEDISMESLRLDPRPDLAPEICWQIFDKMSPLDRIRLSRVSRSWRAAFEPYHLHLLSKFLLRYFSSPAEFRALQKRTGMVISGSAAIQVLVNKFWEESDLDLYVEHKNVVPVAAFVLSQGYDFQPSEIQIKRADGVSPSFQKASELVMDYDFTGIAAMAVYTFAQGTRKVQVISTRCPVLRLILMFHSTVVMNLITHSTIYALYPHASFQSHLNLHLTSRIGDQDKKYMARMKYEERGWRDVPALYPYELLHTPYRGVAKRAFCLGARWLGDNLTLSIQLDGLSPSLTPRDSDFDSWTLDSSATHRLVEDIPVRLTTAILKLPSSKQVCLFDEKLAEALTKIMPALQEMLGCSEEAILREVVPFYCRRRQLQTSVLDTYASEDQRIIIETITTLAALEAAKERERHL</sequence>
<dbReference type="Gene3D" id="1.20.1280.50">
    <property type="match status" value="1"/>
</dbReference>